<dbReference type="SMART" id="SM00358">
    <property type="entry name" value="DSRM"/>
    <property type="match status" value="1"/>
</dbReference>
<dbReference type="InterPro" id="IPR011907">
    <property type="entry name" value="RNase_III"/>
</dbReference>
<dbReference type="FunFam" id="3.30.160.20:FF:000003">
    <property type="entry name" value="Ribonuclease 3"/>
    <property type="match status" value="1"/>
</dbReference>
<feature type="domain" description="DRBM" evidence="17">
    <location>
        <begin position="170"/>
        <end position="239"/>
    </location>
</feature>
<dbReference type="PROSITE" id="PS50142">
    <property type="entry name" value="RNASE_3_2"/>
    <property type="match status" value="1"/>
</dbReference>
<feature type="active site" evidence="15">
    <location>
        <position position="132"/>
    </location>
</feature>
<dbReference type="AlphaFoldDB" id="A0A1G1VPF0"/>
<dbReference type="InterPro" id="IPR036389">
    <property type="entry name" value="RNase_III_sf"/>
</dbReference>
<dbReference type="Gene3D" id="1.10.1520.10">
    <property type="entry name" value="Ribonuclease III domain"/>
    <property type="match status" value="1"/>
</dbReference>
<keyword evidence="13 15" id="KW-0460">Magnesium</keyword>
<dbReference type="GO" id="GO:0019843">
    <property type="term" value="F:rRNA binding"/>
    <property type="evidence" value="ECO:0007669"/>
    <property type="project" value="UniProtKB-KW"/>
</dbReference>
<gene>
    <name evidence="15" type="primary">rnc</name>
    <name evidence="19" type="ORF">A2785_02520</name>
</gene>
<dbReference type="CDD" id="cd00593">
    <property type="entry name" value="RIBOc"/>
    <property type="match status" value="1"/>
</dbReference>
<proteinExistence type="inferred from homology"/>
<keyword evidence="6 15" id="KW-0698">rRNA processing</keyword>
<reference evidence="19 20" key="1">
    <citation type="journal article" date="2016" name="Nat. Commun.">
        <title>Thousands of microbial genomes shed light on interconnected biogeochemical processes in an aquifer system.</title>
        <authorList>
            <person name="Anantharaman K."/>
            <person name="Brown C.T."/>
            <person name="Hug L.A."/>
            <person name="Sharon I."/>
            <person name="Castelle C.J."/>
            <person name="Probst A.J."/>
            <person name="Thomas B.C."/>
            <person name="Singh A."/>
            <person name="Wilkins M.J."/>
            <person name="Karaoz U."/>
            <person name="Brodie E.L."/>
            <person name="Williams K.H."/>
            <person name="Hubbard S.S."/>
            <person name="Banfield J.F."/>
        </authorList>
    </citation>
    <scope>NUCLEOTIDE SEQUENCE [LARGE SCALE GENOMIC DNA]</scope>
</reference>
<keyword evidence="15" id="KW-0699">rRNA-binding</keyword>
<feature type="binding site" evidence="15">
    <location>
        <position position="129"/>
    </location>
    <ligand>
        <name>Mg(2+)</name>
        <dbReference type="ChEBI" id="CHEBI:18420"/>
    </ligand>
</feature>
<dbReference type="GO" id="GO:0010468">
    <property type="term" value="P:regulation of gene expression"/>
    <property type="evidence" value="ECO:0007669"/>
    <property type="project" value="TreeGrafter"/>
</dbReference>
<feature type="binding site" evidence="15">
    <location>
        <position position="132"/>
    </location>
    <ligand>
        <name>Mg(2+)</name>
        <dbReference type="ChEBI" id="CHEBI:18420"/>
    </ligand>
</feature>
<comment type="subunit">
    <text evidence="4 15">Homodimer.</text>
</comment>
<evidence type="ECO:0000256" key="2">
    <source>
        <dbReference type="ARBA" id="ARBA00004496"/>
    </source>
</evidence>
<dbReference type="GO" id="GO:0006364">
    <property type="term" value="P:rRNA processing"/>
    <property type="evidence" value="ECO:0007669"/>
    <property type="project" value="UniProtKB-UniRule"/>
</dbReference>
<dbReference type="Pfam" id="PF00035">
    <property type="entry name" value="dsrm"/>
    <property type="match status" value="1"/>
</dbReference>
<keyword evidence="7 15" id="KW-0507">mRNA processing</keyword>
<dbReference type="GO" id="GO:0042802">
    <property type="term" value="F:identical protein binding"/>
    <property type="evidence" value="ECO:0007669"/>
    <property type="project" value="UniProtKB-ARBA"/>
</dbReference>
<dbReference type="InterPro" id="IPR014720">
    <property type="entry name" value="dsRBD_dom"/>
</dbReference>
<evidence type="ECO:0000313" key="20">
    <source>
        <dbReference type="Proteomes" id="UP000179069"/>
    </source>
</evidence>
<dbReference type="SUPFAM" id="SSF69065">
    <property type="entry name" value="RNase III domain-like"/>
    <property type="match status" value="1"/>
</dbReference>
<dbReference type="GO" id="GO:0006397">
    <property type="term" value="P:mRNA processing"/>
    <property type="evidence" value="ECO:0007669"/>
    <property type="project" value="UniProtKB-UniRule"/>
</dbReference>
<keyword evidence="9 15" id="KW-0540">Nuclease</keyword>
<dbReference type="CDD" id="cd10845">
    <property type="entry name" value="DSRM_RNAse_III_family"/>
    <property type="match status" value="1"/>
</dbReference>
<evidence type="ECO:0000256" key="1">
    <source>
        <dbReference type="ARBA" id="ARBA00000109"/>
    </source>
</evidence>
<feature type="domain" description="RNase III" evidence="18">
    <location>
        <begin position="10"/>
        <end position="143"/>
    </location>
</feature>
<dbReference type="FunFam" id="1.10.1520.10:FF:000001">
    <property type="entry name" value="Ribonuclease 3"/>
    <property type="match status" value="1"/>
</dbReference>
<dbReference type="SUPFAM" id="SSF54768">
    <property type="entry name" value="dsRNA-binding domain-like"/>
    <property type="match status" value="1"/>
</dbReference>
<dbReference type="NCBIfam" id="TIGR02191">
    <property type="entry name" value="RNaseIII"/>
    <property type="match status" value="1"/>
</dbReference>
<dbReference type="Gene3D" id="3.30.160.20">
    <property type="match status" value="1"/>
</dbReference>
<dbReference type="GO" id="GO:0004525">
    <property type="term" value="F:ribonuclease III activity"/>
    <property type="evidence" value="ECO:0007669"/>
    <property type="project" value="UniProtKB-UniRule"/>
</dbReference>
<evidence type="ECO:0000256" key="3">
    <source>
        <dbReference type="ARBA" id="ARBA00010183"/>
    </source>
</evidence>
<evidence type="ECO:0000256" key="6">
    <source>
        <dbReference type="ARBA" id="ARBA00022552"/>
    </source>
</evidence>
<dbReference type="Proteomes" id="UP000179069">
    <property type="component" value="Unassembled WGS sequence"/>
</dbReference>
<dbReference type="GO" id="GO:0046872">
    <property type="term" value="F:metal ion binding"/>
    <property type="evidence" value="ECO:0007669"/>
    <property type="project" value="UniProtKB-KW"/>
</dbReference>
<dbReference type="PANTHER" id="PTHR11207">
    <property type="entry name" value="RIBONUCLEASE III"/>
    <property type="match status" value="1"/>
</dbReference>
<feature type="region of interest" description="Disordered" evidence="16">
    <location>
        <begin position="1"/>
        <end position="25"/>
    </location>
</feature>
<keyword evidence="12 15" id="KW-0378">Hydrolase</keyword>
<evidence type="ECO:0000256" key="12">
    <source>
        <dbReference type="ARBA" id="ARBA00022801"/>
    </source>
</evidence>
<evidence type="ECO:0000256" key="7">
    <source>
        <dbReference type="ARBA" id="ARBA00022664"/>
    </source>
</evidence>
<dbReference type="PANTHER" id="PTHR11207:SF0">
    <property type="entry name" value="RIBONUCLEASE 3"/>
    <property type="match status" value="1"/>
</dbReference>
<evidence type="ECO:0000256" key="15">
    <source>
        <dbReference type="HAMAP-Rule" id="MF_00104"/>
    </source>
</evidence>
<dbReference type="GO" id="GO:0003725">
    <property type="term" value="F:double-stranded RNA binding"/>
    <property type="evidence" value="ECO:0007669"/>
    <property type="project" value="TreeGrafter"/>
</dbReference>
<dbReference type="InterPro" id="IPR000999">
    <property type="entry name" value="RNase_III_dom"/>
</dbReference>
<keyword evidence="8 15" id="KW-0819">tRNA processing</keyword>
<dbReference type="PROSITE" id="PS50137">
    <property type="entry name" value="DS_RBD"/>
    <property type="match status" value="1"/>
</dbReference>
<comment type="caution">
    <text evidence="19">The sequence shown here is derived from an EMBL/GenBank/DDBJ whole genome shotgun (WGS) entry which is preliminary data.</text>
</comment>
<name>A0A1G1VPF0_9BACT</name>
<dbReference type="EC" id="3.1.26.3" evidence="15"/>
<dbReference type="GO" id="GO:0008033">
    <property type="term" value="P:tRNA processing"/>
    <property type="evidence" value="ECO:0007669"/>
    <property type="project" value="UniProtKB-KW"/>
</dbReference>
<dbReference type="SMART" id="SM00535">
    <property type="entry name" value="RIBOc"/>
    <property type="match status" value="1"/>
</dbReference>
<feature type="active site" evidence="15">
    <location>
        <position position="60"/>
    </location>
</feature>
<dbReference type="Pfam" id="PF14622">
    <property type="entry name" value="Ribonucleas_3_3"/>
    <property type="match status" value="1"/>
</dbReference>
<organism evidence="19 20">
    <name type="scientific">Candidatus Chisholmbacteria bacterium RIFCSPHIGHO2_01_FULL_49_18</name>
    <dbReference type="NCBI Taxonomy" id="1797590"/>
    <lineage>
        <taxon>Bacteria</taxon>
        <taxon>Candidatus Chisholmiibacteriota</taxon>
    </lineage>
</organism>
<evidence type="ECO:0000256" key="13">
    <source>
        <dbReference type="ARBA" id="ARBA00022842"/>
    </source>
</evidence>
<feature type="compositionally biased region" description="Low complexity" evidence="16">
    <location>
        <begin position="1"/>
        <end position="10"/>
    </location>
</feature>
<dbReference type="PROSITE" id="PS00517">
    <property type="entry name" value="RNASE_3_1"/>
    <property type="match status" value="1"/>
</dbReference>
<keyword evidence="10 15" id="KW-0479">Metal-binding</keyword>
<evidence type="ECO:0000256" key="14">
    <source>
        <dbReference type="ARBA" id="ARBA00022884"/>
    </source>
</evidence>
<sequence>MSKSTTQKSAKQSKKKPSLSARIPVTDPDLFEECMTHRSWLNEHPDHESQSNERLEFLGDAVLELVVTKYLYNTLADEPEGTLTSLRASLVRTETLAKIARSLKFGKFLKLSHGEELSGGRDNESLLANTFEAVVGAIYLSQGVSKVERFVAKHLLPELQTILKDRSDKDAKSVLQEVVQAKGYPAPIYRVESERGPDHDKTFDVAVYINGKRNAVGTGKSKQLAQQQAASQALENIRAK</sequence>
<evidence type="ECO:0000256" key="11">
    <source>
        <dbReference type="ARBA" id="ARBA00022759"/>
    </source>
</evidence>
<evidence type="ECO:0000256" key="9">
    <source>
        <dbReference type="ARBA" id="ARBA00022722"/>
    </source>
</evidence>
<evidence type="ECO:0000259" key="18">
    <source>
        <dbReference type="PROSITE" id="PS50142"/>
    </source>
</evidence>
<accession>A0A1G1VPF0</accession>
<evidence type="ECO:0000256" key="4">
    <source>
        <dbReference type="ARBA" id="ARBA00011738"/>
    </source>
</evidence>
<comment type="catalytic activity">
    <reaction evidence="1 15">
        <text>Endonucleolytic cleavage to 5'-phosphomonoester.</text>
        <dbReference type="EC" id="3.1.26.3"/>
    </reaction>
</comment>
<evidence type="ECO:0000259" key="17">
    <source>
        <dbReference type="PROSITE" id="PS50137"/>
    </source>
</evidence>
<evidence type="ECO:0000256" key="5">
    <source>
        <dbReference type="ARBA" id="ARBA00022490"/>
    </source>
</evidence>
<dbReference type="EMBL" id="MHCI01000004">
    <property type="protein sequence ID" value="OGY17265.1"/>
    <property type="molecule type" value="Genomic_DNA"/>
</dbReference>
<comment type="subcellular location">
    <subcellularLocation>
        <location evidence="2 15">Cytoplasm</location>
    </subcellularLocation>
</comment>
<feature type="binding site" evidence="15">
    <location>
        <position position="56"/>
    </location>
    <ligand>
        <name>Mg(2+)</name>
        <dbReference type="ChEBI" id="CHEBI:18420"/>
    </ligand>
</feature>
<evidence type="ECO:0000256" key="8">
    <source>
        <dbReference type="ARBA" id="ARBA00022694"/>
    </source>
</evidence>
<protein>
    <recommendedName>
        <fullName evidence="15">Ribonuclease 3</fullName>
        <ecNumber evidence="15">3.1.26.3</ecNumber>
    </recommendedName>
    <alternativeName>
        <fullName evidence="15">Ribonuclease III</fullName>
        <shortName evidence="15">RNase III</shortName>
    </alternativeName>
</protein>
<comment type="similarity">
    <text evidence="3">Belongs to the ribonuclease III family.</text>
</comment>
<comment type="cofactor">
    <cofactor evidence="15">
        <name>Mg(2+)</name>
        <dbReference type="ChEBI" id="CHEBI:18420"/>
    </cofactor>
</comment>
<keyword evidence="5 15" id="KW-0963">Cytoplasm</keyword>
<keyword evidence="14 15" id="KW-0694">RNA-binding</keyword>
<evidence type="ECO:0000313" key="19">
    <source>
        <dbReference type="EMBL" id="OGY17265.1"/>
    </source>
</evidence>
<evidence type="ECO:0000256" key="10">
    <source>
        <dbReference type="ARBA" id="ARBA00022723"/>
    </source>
</evidence>
<dbReference type="GO" id="GO:0005737">
    <property type="term" value="C:cytoplasm"/>
    <property type="evidence" value="ECO:0007669"/>
    <property type="project" value="UniProtKB-SubCell"/>
</dbReference>
<dbReference type="HAMAP" id="MF_00104">
    <property type="entry name" value="RNase_III"/>
    <property type="match status" value="1"/>
</dbReference>
<keyword evidence="11 15" id="KW-0255">Endonuclease</keyword>
<comment type="function">
    <text evidence="15">Digests double-stranded RNA. Involved in the processing of primary rRNA transcript to yield the immediate precursors to the large and small rRNAs (23S and 16S). Processes some mRNAs, and tRNAs when they are encoded in the rRNA operon. Processes pre-crRNA and tracrRNA of type II CRISPR loci if present in the organism.</text>
</comment>
<evidence type="ECO:0000256" key="16">
    <source>
        <dbReference type="SAM" id="MobiDB-lite"/>
    </source>
</evidence>